<keyword evidence="2" id="KW-0378">Hydrolase</keyword>
<dbReference type="EMBL" id="VBAK01000055">
    <property type="protein sequence ID" value="TMI92618.1"/>
    <property type="molecule type" value="Genomic_DNA"/>
</dbReference>
<dbReference type="PANTHER" id="PTHR46018">
    <property type="entry name" value="ZINC PHOSPHODIESTERASE ELAC PROTEIN 1"/>
    <property type="match status" value="1"/>
</dbReference>
<dbReference type="Pfam" id="PF23023">
    <property type="entry name" value="Anti-Pycsar_Apyc1"/>
    <property type="match status" value="1"/>
</dbReference>
<dbReference type="GO" id="GO:0042781">
    <property type="term" value="F:3'-tRNA processing endoribonuclease activity"/>
    <property type="evidence" value="ECO:0007669"/>
    <property type="project" value="TreeGrafter"/>
</dbReference>
<organism evidence="2 3">
    <name type="scientific">Candidatus Segetimicrobium genomatis</name>
    <dbReference type="NCBI Taxonomy" id="2569760"/>
    <lineage>
        <taxon>Bacteria</taxon>
        <taxon>Bacillati</taxon>
        <taxon>Candidatus Sysuimicrobiota</taxon>
        <taxon>Candidatus Sysuimicrobiia</taxon>
        <taxon>Candidatus Sysuimicrobiales</taxon>
        <taxon>Candidatus Segetimicrobiaceae</taxon>
        <taxon>Candidatus Segetimicrobium</taxon>
    </lineage>
</organism>
<dbReference type="Proteomes" id="UP000318509">
    <property type="component" value="Unassembled WGS sequence"/>
</dbReference>
<dbReference type="SUPFAM" id="SSF56281">
    <property type="entry name" value="Metallo-hydrolase/oxidoreductase"/>
    <property type="match status" value="1"/>
</dbReference>
<dbReference type="InterPro" id="IPR001279">
    <property type="entry name" value="Metallo-B-lactamas"/>
</dbReference>
<gene>
    <name evidence="2" type="ORF">E6H00_02445</name>
</gene>
<dbReference type="InterPro" id="IPR036866">
    <property type="entry name" value="RibonucZ/Hydroxyglut_hydro"/>
</dbReference>
<reference evidence="2 3" key="1">
    <citation type="journal article" date="2019" name="Nat. Microbiol.">
        <title>Mediterranean grassland soil C-N compound turnover is dependent on rainfall and depth, and is mediated by genomically divergent microorganisms.</title>
        <authorList>
            <person name="Diamond S."/>
            <person name="Andeer P.F."/>
            <person name="Li Z."/>
            <person name="Crits-Christoph A."/>
            <person name="Burstein D."/>
            <person name="Anantharaman K."/>
            <person name="Lane K.R."/>
            <person name="Thomas B.C."/>
            <person name="Pan C."/>
            <person name="Northen T.R."/>
            <person name="Banfield J.F."/>
        </authorList>
    </citation>
    <scope>NUCLEOTIDE SEQUENCE [LARGE SCALE GENOMIC DNA]</scope>
    <source>
        <strain evidence="2">NP_3</strain>
    </source>
</reference>
<feature type="domain" description="Metallo-beta-lactamase" evidence="1">
    <location>
        <begin position="21"/>
        <end position="222"/>
    </location>
</feature>
<dbReference type="AlphaFoldDB" id="A0A537KA15"/>
<evidence type="ECO:0000259" key="1">
    <source>
        <dbReference type="SMART" id="SM00849"/>
    </source>
</evidence>
<dbReference type="PANTHER" id="PTHR46018:SF7">
    <property type="entry name" value="RIBONUCLEASE Z"/>
    <property type="match status" value="1"/>
</dbReference>
<dbReference type="CDD" id="cd07740">
    <property type="entry name" value="metallo-hydrolase-like_MBL-fold"/>
    <property type="match status" value="1"/>
</dbReference>
<evidence type="ECO:0000313" key="3">
    <source>
        <dbReference type="Proteomes" id="UP000318509"/>
    </source>
</evidence>
<dbReference type="Gene3D" id="3.60.15.10">
    <property type="entry name" value="Ribonuclease Z/Hydroxyacylglutathione hydrolase-like"/>
    <property type="match status" value="1"/>
</dbReference>
<comment type="caution">
    <text evidence="2">The sequence shown here is derived from an EMBL/GenBank/DDBJ whole genome shotgun (WGS) entry which is preliminary data.</text>
</comment>
<dbReference type="SMART" id="SM00849">
    <property type="entry name" value="Lactamase_B"/>
    <property type="match status" value="1"/>
</dbReference>
<accession>A0A537KA15</accession>
<protein>
    <submittedName>
        <fullName evidence="2">MBL fold metallo-hydrolase</fullName>
    </submittedName>
</protein>
<name>A0A537KA15_9BACT</name>
<evidence type="ECO:0000313" key="2">
    <source>
        <dbReference type="EMBL" id="TMI92618.1"/>
    </source>
</evidence>
<sequence>MGQVTVRFLGCGDAFGSGGRFQTCFLVRSDTARFLIDCGASSLIAMNRFGVDPAEIDLILLSHLHGDHYGGLPFFLLDAQILRRRTRPLVIAGPPGLRKRLTDAMEVLFPDSSRTRSSFPLELIELRPERPQALDGITVTPYVVEHPSGDPPFALRIECGGKIIAYSGDTGWTDALVEAARDADLFIVEAYLFDKKTKLHMDLDTLTAHLGDLTARRMILTHLGADMLARASGLPYQCAEDGATVVVG</sequence>
<proteinExistence type="predicted"/>